<dbReference type="InterPro" id="IPR037066">
    <property type="entry name" value="Plug_dom_sf"/>
</dbReference>
<evidence type="ECO:0000256" key="7">
    <source>
        <dbReference type="ARBA" id="ARBA00023077"/>
    </source>
</evidence>
<evidence type="ECO:0000259" key="15">
    <source>
        <dbReference type="Pfam" id="PF07715"/>
    </source>
</evidence>
<evidence type="ECO:0000256" key="3">
    <source>
        <dbReference type="ARBA" id="ARBA00022448"/>
    </source>
</evidence>
<dbReference type="EMBL" id="UATL01000008">
    <property type="protein sequence ID" value="SPY46013.1"/>
    <property type="molecule type" value="Genomic_DNA"/>
</dbReference>
<dbReference type="InterPro" id="IPR010949">
    <property type="entry name" value="TonB_Hb/transfer/lactofer_rcpt"/>
</dbReference>
<keyword evidence="10 11" id="KW-0998">Cell outer membrane</keyword>
<evidence type="ECO:0000313" key="17">
    <source>
        <dbReference type="Proteomes" id="UP000251647"/>
    </source>
</evidence>
<keyword evidence="3 11" id="KW-0813">Transport</keyword>
<dbReference type="InterPro" id="IPR036942">
    <property type="entry name" value="Beta-barrel_TonB_sf"/>
</dbReference>
<evidence type="ECO:0000256" key="11">
    <source>
        <dbReference type="PROSITE-ProRule" id="PRU01360"/>
    </source>
</evidence>
<dbReference type="GO" id="GO:0009279">
    <property type="term" value="C:cell outer membrane"/>
    <property type="evidence" value="ECO:0007669"/>
    <property type="project" value="UniProtKB-SubCell"/>
</dbReference>
<evidence type="ECO:0000256" key="10">
    <source>
        <dbReference type="ARBA" id="ARBA00023237"/>
    </source>
</evidence>
<dbReference type="Gene3D" id="2.170.130.10">
    <property type="entry name" value="TonB-dependent receptor, plug domain"/>
    <property type="match status" value="1"/>
</dbReference>
<accession>A0A2X1XTU3</accession>
<keyword evidence="7 12" id="KW-0798">TonB box</keyword>
<dbReference type="PANTHER" id="PTHR30069">
    <property type="entry name" value="TONB-DEPENDENT OUTER MEMBRANE RECEPTOR"/>
    <property type="match status" value="1"/>
</dbReference>
<keyword evidence="5 11" id="KW-0812">Transmembrane</keyword>
<sequence>MITNYMGRKNILPLLSLSFISCNLHAEDVSRFAEIVVSEAKEDALNKADITIGNEEINNELILDINDLVKNEPGVSVVQKANSGSSGFNIRGVDQDRVAILVDGIHQGETFENIIYTNYGYFDGSINEIELDSVKSVSINKGTDSLFTGSGSLGGAVSYTTKSASDLILGNKKYGLYNKTIYASNSSEVKTTSGVALKQDFGDLLVLYTYTTGHEQKTRDKGNDTYGRARSQVDPLNKNSHNILVKSNLLPNDSNKITLTYENYDVDKNVDERSWELFGSNYRKTHSIGQRQRYSIDWNYKNQGEYINEIDTKIYHQKISQVKDSDVYEFKNDKKEYNYNRRLDQSSVGFDQKISLTDNNIGSLSILNQLMYGYKTKKVSNDNVDTFYFSDRTSTISNSIIEPVTTEHYYVALTNEIDITPSQLVALGLRYDAYHHNVKRNGKSISEHLYSDTFVLPEDTSFSGLTYSALYDYQFNEQFNIKYKISTGFRAPNATELYFTYGDDFAANRFEPNQNLKEETGLTNELYLEYVADSWYVSFNPFYTKYNNFIDLKDEYRLVKNKYYDPIRYPKEFDDQKYFQYRNVDSAYIYGFDARFKLNVSELVDSYYPIWYQSRVSYSKGKGSDGDSLMTIQPWKWTNNFKFDIEDYNFSLYATYISKKDPQDTIRNGKPWKYTSDSALVMDFIVNYELNKNIKFNAGIFNFLNEKYKTWDSVRSIPTFGSTNMVDDDGLGLNRFTAPGVNWKAGVEIKI</sequence>
<dbReference type="PROSITE" id="PS52016">
    <property type="entry name" value="TONB_DEPENDENT_REC_3"/>
    <property type="match status" value="1"/>
</dbReference>
<proteinExistence type="inferred from homology"/>
<evidence type="ECO:0000256" key="6">
    <source>
        <dbReference type="ARBA" id="ARBA00022729"/>
    </source>
</evidence>
<evidence type="ECO:0000256" key="2">
    <source>
        <dbReference type="ARBA" id="ARBA00008143"/>
    </source>
</evidence>
<keyword evidence="6 13" id="KW-0732">Signal</keyword>
<dbReference type="GO" id="GO:0015344">
    <property type="term" value="F:siderophore uptake transmembrane transporter activity"/>
    <property type="evidence" value="ECO:0007669"/>
    <property type="project" value="TreeGrafter"/>
</dbReference>
<dbReference type="NCBIfam" id="TIGR01786">
    <property type="entry name" value="TonB-hemlactrns"/>
    <property type="match status" value="1"/>
</dbReference>
<evidence type="ECO:0000256" key="12">
    <source>
        <dbReference type="RuleBase" id="RU003357"/>
    </source>
</evidence>
<evidence type="ECO:0000256" key="8">
    <source>
        <dbReference type="ARBA" id="ARBA00023136"/>
    </source>
</evidence>
<evidence type="ECO:0000256" key="9">
    <source>
        <dbReference type="ARBA" id="ARBA00023170"/>
    </source>
</evidence>
<dbReference type="InterPro" id="IPR000531">
    <property type="entry name" value="Beta-barrel_TonB"/>
</dbReference>
<dbReference type="InterPro" id="IPR012910">
    <property type="entry name" value="Plug_dom"/>
</dbReference>
<evidence type="ECO:0000259" key="14">
    <source>
        <dbReference type="Pfam" id="PF00593"/>
    </source>
</evidence>
<dbReference type="PANTHER" id="PTHR30069:SF29">
    <property type="entry name" value="HEMOGLOBIN AND HEMOGLOBIN-HAPTOGLOBIN-BINDING PROTEIN 1-RELATED"/>
    <property type="match status" value="1"/>
</dbReference>
<dbReference type="GO" id="GO:0044718">
    <property type="term" value="P:siderophore transmembrane transport"/>
    <property type="evidence" value="ECO:0007669"/>
    <property type="project" value="TreeGrafter"/>
</dbReference>
<dbReference type="SUPFAM" id="SSF56935">
    <property type="entry name" value="Porins"/>
    <property type="match status" value="1"/>
</dbReference>
<evidence type="ECO:0000256" key="4">
    <source>
        <dbReference type="ARBA" id="ARBA00022452"/>
    </source>
</evidence>
<keyword evidence="8 11" id="KW-0472">Membrane</keyword>
<name>A0A2X1XTU3_PHODM</name>
<keyword evidence="4 11" id="KW-1134">Transmembrane beta strand</keyword>
<dbReference type="Pfam" id="PF00593">
    <property type="entry name" value="TonB_dep_Rec_b-barrel"/>
    <property type="match status" value="1"/>
</dbReference>
<feature type="domain" description="TonB-dependent receptor plug" evidence="15">
    <location>
        <begin position="51"/>
        <end position="156"/>
    </location>
</feature>
<organism evidence="16 17">
    <name type="scientific">Photobacterium damselae</name>
    <dbReference type="NCBI Taxonomy" id="38293"/>
    <lineage>
        <taxon>Bacteria</taxon>
        <taxon>Pseudomonadati</taxon>
        <taxon>Pseudomonadota</taxon>
        <taxon>Gammaproteobacteria</taxon>
        <taxon>Vibrionales</taxon>
        <taxon>Vibrionaceae</taxon>
        <taxon>Photobacterium</taxon>
    </lineage>
</organism>
<protein>
    <submittedName>
        <fullName evidence="16">Probable hemoglobin and hemoglobin-haptoglobin-binding protein 1</fullName>
    </submittedName>
</protein>
<evidence type="ECO:0000313" key="16">
    <source>
        <dbReference type="EMBL" id="SPY46013.1"/>
    </source>
</evidence>
<dbReference type="Gene3D" id="2.40.170.20">
    <property type="entry name" value="TonB-dependent receptor, beta-barrel domain"/>
    <property type="match status" value="1"/>
</dbReference>
<evidence type="ECO:0000256" key="5">
    <source>
        <dbReference type="ARBA" id="ARBA00022692"/>
    </source>
</evidence>
<evidence type="ECO:0000256" key="13">
    <source>
        <dbReference type="SAM" id="SignalP"/>
    </source>
</evidence>
<dbReference type="AlphaFoldDB" id="A0A2X1XTU3"/>
<comment type="similarity">
    <text evidence="2">Belongs to the TonB-dependent receptor family. Hemoglobin/haptoglobin binding protein subfamily.</text>
</comment>
<dbReference type="Pfam" id="PF07715">
    <property type="entry name" value="Plug"/>
    <property type="match status" value="1"/>
</dbReference>
<reference evidence="16 17" key="1">
    <citation type="submission" date="2018-06" db="EMBL/GenBank/DDBJ databases">
        <authorList>
            <consortium name="Pathogen Informatics"/>
            <person name="Doyle S."/>
        </authorList>
    </citation>
    <scope>NUCLEOTIDE SEQUENCE [LARGE SCALE GENOMIC DNA]</scope>
    <source>
        <strain evidence="16 17">NCTC11647</strain>
    </source>
</reference>
<comment type="subcellular location">
    <subcellularLocation>
        <location evidence="1 11">Cell outer membrane</location>
        <topology evidence="1 11">Multi-pass membrane protein</topology>
    </subcellularLocation>
</comment>
<dbReference type="InterPro" id="IPR039426">
    <property type="entry name" value="TonB-dep_rcpt-like"/>
</dbReference>
<evidence type="ECO:0000256" key="1">
    <source>
        <dbReference type="ARBA" id="ARBA00004571"/>
    </source>
</evidence>
<feature type="domain" description="TonB-dependent receptor-like beta-barrel" evidence="14">
    <location>
        <begin position="252"/>
        <end position="702"/>
    </location>
</feature>
<gene>
    <name evidence="16" type="ORF">NCTC11647_04358</name>
</gene>
<keyword evidence="9" id="KW-0675">Receptor</keyword>
<feature type="chain" id="PRO_5016125748" evidence="13">
    <location>
        <begin position="27"/>
        <end position="751"/>
    </location>
</feature>
<dbReference type="Proteomes" id="UP000251647">
    <property type="component" value="Unassembled WGS sequence"/>
</dbReference>
<feature type="signal peptide" evidence="13">
    <location>
        <begin position="1"/>
        <end position="26"/>
    </location>
</feature>